<dbReference type="InterPro" id="IPR048559">
    <property type="entry name" value="DAB1/2_SBM"/>
</dbReference>
<dbReference type="Proteomes" id="UP001497482">
    <property type="component" value="Chromosome 2"/>
</dbReference>
<evidence type="ECO:0000313" key="3">
    <source>
        <dbReference type="EMBL" id="CAL1591818.1"/>
    </source>
</evidence>
<dbReference type="PANTHER" id="PTHR47695:SF3">
    <property type="entry name" value="PID DOMAIN-CONTAINING PROTEIN"/>
    <property type="match status" value="1"/>
</dbReference>
<dbReference type="GO" id="GO:0005737">
    <property type="term" value="C:cytoplasm"/>
    <property type="evidence" value="ECO:0007669"/>
    <property type="project" value="TreeGrafter"/>
</dbReference>
<dbReference type="PANTHER" id="PTHR47695">
    <property type="entry name" value="PID DOMAIN-CONTAINING PROTEIN"/>
    <property type="match status" value="1"/>
</dbReference>
<organism evidence="3 4">
    <name type="scientific">Knipowitschia caucasica</name>
    <name type="common">Caucasian dwarf goby</name>
    <name type="synonym">Pomatoschistus caucasicus</name>
    <dbReference type="NCBI Taxonomy" id="637954"/>
    <lineage>
        <taxon>Eukaryota</taxon>
        <taxon>Metazoa</taxon>
        <taxon>Chordata</taxon>
        <taxon>Craniata</taxon>
        <taxon>Vertebrata</taxon>
        <taxon>Euteleostomi</taxon>
        <taxon>Actinopterygii</taxon>
        <taxon>Neopterygii</taxon>
        <taxon>Teleostei</taxon>
        <taxon>Neoteleostei</taxon>
        <taxon>Acanthomorphata</taxon>
        <taxon>Gobiaria</taxon>
        <taxon>Gobiiformes</taxon>
        <taxon>Gobioidei</taxon>
        <taxon>Gobiidae</taxon>
        <taxon>Gobiinae</taxon>
        <taxon>Knipowitschia</taxon>
    </lineage>
</organism>
<protein>
    <recommendedName>
        <fullName evidence="2">PID domain-containing protein</fullName>
    </recommendedName>
</protein>
<dbReference type="PROSITE" id="PS01179">
    <property type="entry name" value="PID"/>
    <property type="match status" value="1"/>
</dbReference>
<dbReference type="Gene3D" id="2.30.29.30">
    <property type="entry name" value="Pleckstrin-homology domain (PH domain)/Phosphotyrosine-binding domain (PTB)"/>
    <property type="match status" value="1"/>
</dbReference>
<dbReference type="EMBL" id="OZ035824">
    <property type="protein sequence ID" value="CAL1591818.1"/>
    <property type="molecule type" value="Genomic_DNA"/>
</dbReference>
<dbReference type="SUPFAM" id="SSF50729">
    <property type="entry name" value="PH domain-like"/>
    <property type="match status" value="1"/>
</dbReference>
<dbReference type="SMART" id="SM00462">
    <property type="entry name" value="PTB"/>
    <property type="match status" value="1"/>
</dbReference>
<dbReference type="AlphaFoldDB" id="A0AAV2KT69"/>
<evidence type="ECO:0000313" key="4">
    <source>
        <dbReference type="Proteomes" id="UP001497482"/>
    </source>
</evidence>
<proteinExistence type="predicted"/>
<evidence type="ECO:0000256" key="1">
    <source>
        <dbReference type="SAM" id="MobiDB-lite"/>
    </source>
</evidence>
<name>A0AAV2KT69_KNICA</name>
<sequence length="474" mass="50262">MDSTPAPASTTSAAPGPGSRFQGDGVRYKAKLIGIDHVTSGDAGKSCVDSMMKLKGFEAAFRKQGRHKQRVWLKIFSGGLRILDEKTAAEMYVHEQHDISALTRDDSDPRALAYVHKHTDNFYLFYLRMANLAEPVLNDIREVCRDQQQNQGSVPDPPTEAPQISALLVVDEASTRTHEEPALENVFSPRPDGKPASSELMEVFAVPLGDPIEPSVCPSAVALSEPDPEPPRPALSNSQILSMFTPPALYPPPGWAPPGMVAPQWAGPVAPWPNQTAAWPSAPPTPVTSAATVSASAAAEAQRPLLMFPPRGASLVPSPSSHRKVSPQGASPWVSLTSLHKRSLIYSLSPLGPPPPPSSPFPWVPPPTVSVPWGPLQSSVPGSPYSPPLPVPGSYTPQSLGPPAPSVPWGFPEQSPLQVPWVPHPPPSVLGPYIVPPPIPSPGPPTVPLSSWSPPLTVPPSVPWVPNPASSPGS</sequence>
<accession>A0AAV2KT69</accession>
<feature type="domain" description="PID" evidence="2">
    <location>
        <begin position="23"/>
        <end position="144"/>
    </location>
</feature>
<feature type="compositionally biased region" description="Low complexity" evidence="1">
    <location>
        <begin position="1"/>
        <end position="19"/>
    </location>
</feature>
<dbReference type="Pfam" id="PF21792">
    <property type="entry name" value="DAB2_SBM"/>
    <property type="match status" value="1"/>
</dbReference>
<reference evidence="3 4" key="1">
    <citation type="submission" date="2024-04" db="EMBL/GenBank/DDBJ databases">
        <authorList>
            <person name="Waldvogel A.-M."/>
            <person name="Schoenle A."/>
        </authorList>
    </citation>
    <scope>NUCLEOTIDE SEQUENCE [LARGE SCALE GENOMIC DNA]</scope>
</reference>
<dbReference type="InterPro" id="IPR006020">
    <property type="entry name" value="PTB/PI_dom"/>
</dbReference>
<gene>
    <name evidence="3" type="ORF">KC01_LOCUS21156</name>
</gene>
<keyword evidence="4" id="KW-1185">Reference proteome</keyword>
<dbReference type="InterPro" id="IPR011993">
    <property type="entry name" value="PH-like_dom_sf"/>
</dbReference>
<feature type="region of interest" description="Disordered" evidence="1">
    <location>
        <begin position="1"/>
        <end position="22"/>
    </location>
</feature>
<evidence type="ECO:0000259" key="2">
    <source>
        <dbReference type="PROSITE" id="PS01179"/>
    </source>
</evidence>